<reference evidence="9 10" key="1">
    <citation type="journal article" date="2019" name="Int. J. Syst. Evol. Microbiol.">
        <title>The Global Catalogue of Microorganisms (GCM) 10K type strain sequencing project: providing services to taxonomists for standard genome sequencing and annotation.</title>
        <authorList>
            <consortium name="The Broad Institute Genomics Platform"/>
            <consortium name="The Broad Institute Genome Sequencing Center for Infectious Disease"/>
            <person name="Wu L."/>
            <person name="Ma J."/>
        </authorList>
    </citation>
    <scope>NUCLEOTIDE SEQUENCE [LARGE SCALE GENOMIC DNA]</scope>
    <source>
        <strain evidence="9 10">JCM 14589</strain>
    </source>
</reference>
<feature type="region of interest" description="Disordered" evidence="6">
    <location>
        <begin position="1"/>
        <end position="43"/>
    </location>
</feature>
<evidence type="ECO:0000256" key="3">
    <source>
        <dbReference type="ARBA" id="ARBA00022748"/>
    </source>
</evidence>
<comment type="subcellular location">
    <subcellularLocation>
        <location evidence="1">Membrane</location>
        <topology evidence="1">Multi-pass membrane protein</topology>
    </subcellularLocation>
</comment>
<feature type="transmembrane region" description="Helical" evidence="7">
    <location>
        <begin position="214"/>
        <end position="235"/>
    </location>
</feature>
<keyword evidence="5 7" id="KW-0472">Membrane</keyword>
<feature type="transmembrane region" description="Helical" evidence="7">
    <location>
        <begin position="121"/>
        <end position="139"/>
    </location>
</feature>
<keyword evidence="4 7" id="KW-1133">Transmembrane helix</keyword>
<feature type="transmembrane region" description="Helical" evidence="7">
    <location>
        <begin position="489"/>
        <end position="508"/>
    </location>
</feature>
<evidence type="ECO:0000313" key="9">
    <source>
        <dbReference type="EMBL" id="GAA1555239.1"/>
    </source>
</evidence>
<evidence type="ECO:0000313" key="10">
    <source>
        <dbReference type="Proteomes" id="UP001500350"/>
    </source>
</evidence>
<feature type="transmembrane region" description="Helical" evidence="7">
    <location>
        <begin position="63"/>
        <end position="84"/>
    </location>
</feature>
<evidence type="ECO:0000256" key="2">
    <source>
        <dbReference type="ARBA" id="ARBA00022692"/>
    </source>
</evidence>
<evidence type="ECO:0000256" key="7">
    <source>
        <dbReference type="SAM" id="Phobius"/>
    </source>
</evidence>
<sequence length="570" mass="62080">MAAKKAPGNNGPETSDDAAKGAAAKKSPRGGAKAGGKSGTSGKAGASIGVLGMLRWFWRQLTTMRTALFLLLLVAIAAVPGSIFPQRSIDATRVTQYEQDHPDLFPWLDRLGMFNVYSTPWFAAIYLLLAVSLIGCIIPRAKVHWKAMRSGPPKMPRNIKRLPAHRNETLDASPEAVAQAAREVLRRKRFKIRKDTGDLEVASEGGMLRETGNLLFHLSLVGIIVAVAGGHVWGWRGDVIVPDKSGFTSTMTRYDTLKLGPWVDLEEDLPDWSLKMDSLKVIFEDKVDPTSPQWGQPRDFTADVHFKESPEAKWQQDQIRVNHPLKVGGGEVYLLGNGYAPKITYKDAKGNVLYDQSTPFLAVDNQYKSTGAFKIPGASPDQVGLFGFFLPTAYVDPNKGPSSAFPDAKAPALYLGVYKGDLYPNGRPQSVFSLDTEKMTQVKDEKGQPLRLQIALGQTVKLPNNMGSVTFESVPRWAGLSIRHDPGKLPALIFSVTALAGLVLSLMIRRRRVFVRVRPASDADGSGAPRTVVEIGGLAKGEDPRLALAVDEIFERIQARAVTTGTTGKA</sequence>
<feature type="domain" description="ResB-like" evidence="8">
    <location>
        <begin position="64"/>
        <end position="547"/>
    </location>
</feature>
<keyword evidence="3" id="KW-0201">Cytochrome c-type biogenesis</keyword>
<organism evidence="9 10">
    <name type="scientific">Dermacoccus profundi</name>
    <dbReference type="NCBI Taxonomy" id="322602"/>
    <lineage>
        <taxon>Bacteria</taxon>
        <taxon>Bacillati</taxon>
        <taxon>Actinomycetota</taxon>
        <taxon>Actinomycetes</taxon>
        <taxon>Micrococcales</taxon>
        <taxon>Dermacoccaceae</taxon>
        <taxon>Dermacoccus</taxon>
    </lineage>
</organism>
<keyword evidence="10" id="KW-1185">Reference proteome</keyword>
<feature type="compositionally biased region" description="Low complexity" evidence="6">
    <location>
        <begin position="20"/>
        <end position="31"/>
    </location>
</feature>
<dbReference type="InterPro" id="IPR007816">
    <property type="entry name" value="ResB-like_domain"/>
</dbReference>
<evidence type="ECO:0000256" key="4">
    <source>
        <dbReference type="ARBA" id="ARBA00022989"/>
    </source>
</evidence>
<dbReference type="PANTHER" id="PTHR31566:SF0">
    <property type="entry name" value="CYTOCHROME C BIOGENESIS PROTEIN CCS1, CHLOROPLASTIC"/>
    <property type="match status" value="1"/>
</dbReference>
<dbReference type="EMBL" id="BAAANW010000001">
    <property type="protein sequence ID" value="GAA1555239.1"/>
    <property type="molecule type" value="Genomic_DNA"/>
</dbReference>
<proteinExistence type="predicted"/>
<dbReference type="Pfam" id="PF05140">
    <property type="entry name" value="ResB"/>
    <property type="match status" value="1"/>
</dbReference>
<dbReference type="RefSeq" id="WP_241510996.1">
    <property type="nucleotide sequence ID" value="NZ_BAAANW010000001.1"/>
</dbReference>
<comment type="caution">
    <text evidence="9">The sequence shown here is derived from an EMBL/GenBank/DDBJ whole genome shotgun (WGS) entry which is preliminary data.</text>
</comment>
<keyword evidence="2 7" id="KW-0812">Transmembrane</keyword>
<evidence type="ECO:0000259" key="8">
    <source>
        <dbReference type="Pfam" id="PF05140"/>
    </source>
</evidence>
<accession>A0ABN2C9S4</accession>
<evidence type="ECO:0000256" key="5">
    <source>
        <dbReference type="ARBA" id="ARBA00023136"/>
    </source>
</evidence>
<gene>
    <name evidence="9" type="ORF">GCM10009763_00310</name>
</gene>
<dbReference type="InterPro" id="IPR023494">
    <property type="entry name" value="Cyt_c_bgen_Ccs1/CcsB/ResB"/>
</dbReference>
<protein>
    <submittedName>
        <fullName evidence="9">Cytochrome c biogenesis protein ResB</fullName>
    </submittedName>
</protein>
<dbReference type="PANTHER" id="PTHR31566">
    <property type="entry name" value="CYTOCHROME C BIOGENESIS PROTEIN CCS1, CHLOROPLASTIC"/>
    <property type="match status" value="1"/>
</dbReference>
<evidence type="ECO:0000256" key="1">
    <source>
        <dbReference type="ARBA" id="ARBA00004141"/>
    </source>
</evidence>
<dbReference type="Proteomes" id="UP001500350">
    <property type="component" value="Unassembled WGS sequence"/>
</dbReference>
<evidence type="ECO:0000256" key="6">
    <source>
        <dbReference type="SAM" id="MobiDB-lite"/>
    </source>
</evidence>
<name>A0ABN2C9S4_9MICO</name>